<dbReference type="OrthoDB" id="9807558at2"/>
<evidence type="ECO:0000313" key="6">
    <source>
        <dbReference type="EMBL" id="ACK53314.1"/>
    </source>
</evidence>
<proteinExistence type="predicted"/>
<sequence>MTSSKSRALNADAPTKGQTMLRGLDILEAIADGARTVAEIAAQTGLSLSTTHRLASSLADRNYLKFEPRKGYSLGQKLIELGFAGYREADLRKLARPYLEELASRTYDTIHLAALVHDEVTYLDKIAGKRPVEISSRVGGRKPVCSTGVGKALILDRSEDFWRHCYRKEFGGEADPDAMAEWMARMRSYVGLDYAEDFGENEGAIRCVAAPIRDGSQRIVAAVSVSSAREYMDRQRMQGLINEVRNTARAISAELGAPGKD</sequence>
<dbReference type="InterPro" id="IPR050707">
    <property type="entry name" value="HTH_MetabolicPath_Reg"/>
</dbReference>
<dbReference type="InterPro" id="IPR011991">
    <property type="entry name" value="ArsR-like_HTH"/>
</dbReference>
<reference evidence="7 9" key="3">
    <citation type="submission" date="2018-09" db="EMBL/GenBank/DDBJ databases">
        <title>Metagenome Assembled Genomes from an Advanced Water Purification Facility.</title>
        <authorList>
            <person name="Stamps B.W."/>
            <person name="Spear J.R."/>
        </authorList>
    </citation>
    <scope>NUCLEOTIDE SEQUENCE [LARGE SCALE GENOMIC DNA]</scope>
    <source>
        <strain evidence="7">Bin_27_1</strain>
    </source>
</reference>
<keyword evidence="8" id="KW-1185">Reference proteome</keyword>
<dbReference type="SUPFAM" id="SSF55781">
    <property type="entry name" value="GAF domain-like"/>
    <property type="match status" value="1"/>
</dbReference>
<dbReference type="Proteomes" id="UP000002186">
    <property type="component" value="Chromosome"/>
</dbReference>
<dbReference type="InterPro" id="IPR036390">
    <property type="entry name" value="WH_DNA-bd_sf"/>
</dbReference>
<evidence type="ECO:0000256" key="2">
    <source>
        <dbReference type="ARBA" id="ARBA00023125"/>
    </source>
</evidence>
<dbReference type="InterPro" id="IPR005471">
    <property type="entry name" value="Tscrpt_reg_IclR_N"/>
</dbReference>
<evidence type="ECO:0000256" key="3">
    <source>
        <dbReference type="ARBA" id="ARBA00023163"/>
    </source>
</evidence>
<accession>C4ZLD0</accession>
<dbReference type="InterPro" id="IPR014757">
    <property type="entry name" value="Tscrpt_reg_IclR_C"/>
</dbReference>
<dbReference type="SUPFAM" id="SSF46785">
    <property type="entry name" value="Winged helix' DNA-binding domain"/>
    <property type="match status" value="1"/>
</dbReference>
<dbReference type="eggNOG" id="COG1414">
    <property type="taxonomic scope" value="Bacteria"/>
</dbReference>
<dbReference type="AlphaFoldDB" id="C4ZLD0"/>
<dbReference type="SMART" id="SM00346">
    <property type="entry name" value="HTH_ICLR"/>
    <property type="match status" value="1"/>
</dbReference>
<dbReference type="InterPro" id="IPR036388">
    <property type="entry name" value="WH-like_DNA-bd_sf"/>
</dbReference>
<dbReference type="Gene3D" id="3.30.450.40">
    <property type="match status" value="1"/>
</dbReference>
<evidence type="ECO:0000256" key="1">
    <source>
        <dbReference type="ARBA" id="ARBA00023015"/>
    </source>
</evidence>
<dbReference type="InterPro" id="IPR029016">
    <property type="entry name" value="GAF-like_dom_sf"/>
</dbReference>
<dbReference type="PROSITE" id="PS51078">
    <property type="entry name" value="ICLR_ED"/>
    <property type="match status" value="1"/>
</dbReference>
<dbReference type="Pfam" id="PF09339">
    <property type="entry name" value="HTH_IclR"/>
    <property type="match status" value="1"/>
</dbReference>
<feature type="domain" description="HTH iclR-type" evidence="4">
    <location>
        <begin position="17"/>
        <end position="76"/>
    </location>
</feature>
<dbReference type="Pfam" id="PF01614">
    <property type="entry name" value="IclR_C"/>
    <property type="match status" value="1"/>
</dbReference>
<protein>
    <submittedName>
        <fullName evidence="7">IclR family transcriptional regulator</fullName>
    </submittedName>
    <submittedName>
        <fullName evidence="6">Transcriptional regulator, IclR family</fullName>
    </submittedName>
</protein>
<keyword evidence="1" id="KW-0805">Transcription regulation</keyword>
<organism evidence="6 8">
    <name type="scientific">Thauera aminoaromatica</name>
    <dbReference type="NCBI Taxonomy" id="164330"/>
    <lineage>
        <taxon>Bacteria</taxon>
        <taxon>Pseudomonadati</taxon>
        <taxon>Pseudomonadota</taxon>
        <taxon>Betaproteobacteria</taxon>
        <taxon>Rhodocyclales</taxon>
        <taxon>Zoogloeaceae</taxon>
        <taxon>Thauera</taxon>
    </lineage>
</organism>
<dbReference type="PROSITE" id="PS51077">
    <property type="entry name" value="HTH_ICLR"/>
    <property type="match status" value="1"/>
</dbReference>
<dbReference type="Gene3D" id="1.10.10.10">
    <property type="entry name" value="Winged helix-like DNA-binding domain superfamily/Winged helix DNA-binding domain"/>
    <property type="match status" value="1"/>
</dbReference>
<dbReference type="HOGENOM" id="CLU_062618_6_0_4"/>
<keyword evidence="2" id="KW-0238">DNA-binding</keyword>
<feature type="domain" description="IclR-ED" evidence="5">
    <location>
        <begin position="77"/>
        <end position="257"/>
    </location>
</feature>
<evidence type="ECO:0000313" key="9">
    <source>
        <dbReference type="Proteomes" id="UP000321192"/>
    </source>
</evidence>
<gene>
    <name evidence="6" type="ordered locus">Tmz1t_0541</name>
    <name evidence="7" type="ORF">E6Q80_12115</name>
</gene>
<accession>A0A5C7SKZ9</accession>
<dbReference type="EMBL" id="CP001281">
    <property type="protein sequence ID" value="ACK53314.1"/>
    <property type="molecule type" value="Genomic_DNA"/>
</dbReference>
<reference evidence="8" key="1">
    <citation type="submission" date="2009-05" db="EMBL/GenBank/DDBJ databases">
        <title>Complete sequence of chromosome of Thauera sp. MZ1T.</title>
        <authorList>
            <consortium name="US DOE Joint Genome Institute"/>
            <person name="Lucas S."/>
            <person name="Copeland A."/>
            <person name="Lapidus A."/>
            <person name="Glavina del Rio T."/>
            <person name="Dalin E."/>
            <person name="Tice H."/>
            <person name="Bruce D."/>
            <person name="Goodwin L."/>
            <person name="Pitluck S."/>
            <person name="Sims D."/>
            <person name="Brettin T."/>
            <person name="Detter J.C."/>
            <person name="Han C."/>
            <person name="Larimer F."/>
            <person name="Land M."/>
            <person name="Hauser L."/>
            <person name="Kyrpides N."/>
            <person name="Mikhailova N."/>
            <person name="Sayler G.S."/>
        </authorList>
    </citation>
    <scope>NUCLEOTIDE SEQUENCE [LARGE SCALE GENOMIC DNA]</scope>
    <source>
        <strain evidence="8">MZ1T</strain>
    </source>
</reference>
<dbReference type="PANTHER" id="PTHR30136:SF24">
    <property type="entry name" value="HTH-TYPE TRANSCRIPTIONAL REPRESSOR ALLR"/>
    <property type="match status" value="1"/>
</dbReference>
<dbReference type="GO" id="GO:0045892">
    <property type="term" value="P:negative regulation of DNA-templated transcription"/>
    <property type="evidence" value="ECO:0007669"/>
    <property type="project" value="TreeGrafter"/>
</dbReference>
<dbReference type="RefSeq" id="WP_012584496.1">
    <property type="nucleotide sequence ID" value="NZ_JAYRXT010000233.1"/>
</dbReference>
<evidence type="ECO:0000313" key="8">
    <source>
        <dbReference type="Proteomes" id="UP000002186"/>
    </source>
</evidence>
<dbReference type="GO" id="GO:0003677">
    <property type="term" value="F:DNA binding"/>
    <property type="evidence" value="ECO:0007669"/>
    <property type="project" value="UniProtKB-KW"/>
</dbReference>
<reference evidence="6 8" key="2">
    <citation type="journal article" date="2012" name="Stand. Genomic Sci.">
        <title>Complete genome sequence of Thauera aminoaromatica strain MZ1T.</title>
        <authorList>
            <person name="Jiang K."/>
            <person name="Sanseverino J."/>
            <person name="Chauhan A."/>
            <person name="Lucas S."/>
            <person name="Copeland A."/>
            <person name="Lapidus A."/>
            <person name="Del Rio T.G."/>
            <person name="Dalin E."/>
            <person name="Tice H."/>
            <person name="Bruce D."/>
            <person name="Goodwin L."/>
            <person name="Pitluck S."/>
            <person name="Sims D."/>
            <person name="Brettin T."/>
            <person name="Detter J.C."/>
            <person name="Han C."/>
            <person name="Chang Y.J."/>
            <person name="Larimer F."/>
            <person name="Land M."/>
            <person name="Hauser L."/>
            <person name="Kyrpides N.C."/>
            <person name="Mikhailova N."/>
            <person name="Moser S."/>
            <person name="Jegier P."/>
            <person name="Close D."/>
            <person name="Debruyn J.M."/>
            <person name="Wang Y."/>
            <person name="Layton A.C."/>
            <person name="Allen M.S."/>
            <person name="Sayler G.S."/>
        </authorList>
    </citation>
    <scope>NUCLEOTIDE SEQUENCE [LARGE SCALE GENOMIC DNA]</scope>
    <source>
        <strain evidence="6 8">MZ1T</strain>
    </source>
</reference>
<dbReference type="EMBL" id="SSFD01000189">
    <property type="protein sequence ID" value="TXH84099.1"/>
    <property type="molecule type" value="Genomic_DNA"/>
</dbReference>
<dbReference type="GO" id="GO:0003700">
    <property type="term" value="F:DNA-binding transcription factor activity"/>
    <property type="evidence" value="ECO:0007669"/>
    <property type="project" value="TreeGrafter"/>
</dbReference>
<dbReference type="Proteomes" id="UP000321192">
    <property type="component" value="Unassembled WGS sequence"/>
</dbReference>
<name>C4ZLD0_THASP</name>
<dbReference type="PANTHER" id="PTHR30136">
    <property type="entry name" value="HELIX-TURN-HELIX TRANSCRIPTIONAL REGULATOR, ICLR FAMILY"/>
    <property type="match status" value="1"/>
</dbReference>
<evidence type="ECO:0000259" key="4">
    <source>
        <dbReference type="PROSITE" id="PS51077"/>
    </source>
</evidence>
<dbReference type="CDD" id="cd00090">
    <property type="entry name" value="HTH_ARSR"/>
    <property type="match status" value="1"/>
</dbReference>
<keyword evidence="3" id="KW-0804">Transcription</keyword>
<evidence type="ECO:0000259" key="5">
    <source>
        <dbReference type="PROSITE" id="PS51078"/>
    </source>
</evidence>
<dbReference type="KEGG" id="tmz:Tmz1t_0541"/>
<evidence type="ECO:0000313" key="7">
    <source>
        <dbReference type="EMBL" id="TXH84099.1"/>
    </source>
</evidence>
<dbReference type="STRING" id="85643.Tmz1t_0541"/>